<evidence type="ECO:0000313" key="3">
    <source>
        <dbReference type="Proteomes" id="UP000752292"/>
    </source>
</evidence>
<dbReference type="GO" id="GO:0046872">
    <property type="term" value="F:metal ion binding"/>
    <property type="evidence" value="ECO:0007669"/>
    <property type="project" value="UniProtKB-KW"/>
</dbReference>
<dbReference type="EMBL" id="JACQRX010000305">
    <property type="protein sequence ID" value="MBI4252188.1"/>
    <property type="molecule type" value="Genomic_DNA"/>
</dbReference>
<proteinExistence type="predicted"/>
<name>A0A933E9K3_UNCTE</name>
<dbReference type="GO" id="GO:0008725">
    <property type="term" value="F:DNA-3-methyladenine glycosylase activity"/>
    <property type="evidence" value="ECO:0007669"/>
    <property type="project" value="InterPro"/>
</dbReference>
<feature type="binding site" evidence="1">
    <location>
        <position position="11"/>
    </location>
    <ligand>
        <name>Zn(2+)</name>
        <dbReference type="ChEBI" id="CHEBI:29105"/>
    </ligand>
</feature>
<dbReference type="GO" id="GO:0006284">
    <property type="term" value="P:base-excision repair"/>
    <property type="evidence" value="ECO:0007669"/>
    <property type="project" value="InterPro"/>
</dbReference>
<protein>
    <submittedName>
        <fullName evidence="2">DNA-3-methyladenine glycosylase I</fullName>
    </submittedName>
</protein>
<dbReference type="InterPro" id="IPR005019">
    <property type="entry name" value="Adenine_glyco"/>
</dbReference>
<feature type="binding site" evidence="1">
    <location>
        <position position="24"/>
    </location>
    <ligand>
        <name>Zn(2+)</name>
        <dbReference type="ChEBI" id="CHEBI:29105"/>
    </ligand>
</feature>
<dbReference type="Proteomes" id="UP000752292">
    <property type="component" value="Unassembled WGS sequence"/>
</dbReference>
<dbReference type="Pfam" id="PF03352">
    <property type="entry name" value="Adenine_glyco"/>
    <property type="match status" value="1"/>
</dbReference>
<organism evidence="2 3">
    <name type="scientific">Tectimicrobiota bacterium</name>
    <dbReference type="NCBI Taxonomy" id="2528274"/>
    <lineage>
        <taxon>Bacteria</taxon>
        <taxon>Pseudomonadati</taxon>
        <taxon>Nitrospinota/Tectimicrobiota group</taxon>
        <taxon>Candidatus Tectimicrobiota</taxon>
    </lineage>
</organism>
<sequence length="179" mass="19976">MAGVTKHLPRCPWAEGDPLLARYHDEEWGVPVATDAAHFERLSLEVFQAGLSWRTILGKRAAFRRAFARFSPKKVAAFKERDIRRLLADAGIVRNRMKIEATIGNARRLIALSKAHGSFARWLGSLPPGLKALQAIFRQEFRFMGPEIAKSYLESVGKVPIKHHPRCRLASRGGAKPGA</sequence>
<accession>A0A933E9K3</accession>
<comment type="caution">
    <text evidence="2">The sequence shown here is derived from an EMBL/GenBank/DDBJ whole genome shotgun (WGS) entry which is preliminary data.</text>
</comment>
<dbReference type="InterPro" id="IPR052891">
    <property type="entry name" value="DNA-3mA_glycosylase"/>
</dbReference>
<keyword evidence="1" id="KW-0862">Zinc</keyword>
<dbReference type="InterPro" id="IPR011257">
    <property type="entry name" value="DNA_glycosylase"/>
</dbReference>
<reference evidence="2" key="1">
    <citation type="submission" date="2020-07" db="EMBL/GenBank/DDBJ databases">
        <title>Huge and variable diversity of episymbiotic CPR bacteria and DPANN archaea in groundwater ecosystems.</title>
        <authorList>
            <person name="He C.Y."/>
            <person name="Keren R."/>
            <person name="Whittaker M."/>
            <person name="Farag I.F."/>
            <person name="Doudna J."/>
            <person name="Cate J.H.D."/>
            <person name="Banfield J.F."/>
        </authorList>
    </citation>
    <scope>NUCLEOTIDE SEQUENCE</scope>
    <source>
        <strain evidence="2">NC_groundwater_1370_Ag_S-0.2um_69_93</strain>
    </source>
</reference>
<evidence type="ECO:0000313" key="2">
    <source>
        <dbReference type="EMBL" id="MBI4252188.1"/>
    </source>
</evidence>
<evidence type="ECO:0000256" key="1">
    <source>
        <dbReference type="PIRSR" id="PIRSR605019-1"/>
    </source>
</evidence>
<dbReference type="PANTHER" id="PTHR30037:SF4">
    <property type="entry name" value="DNA-3-METHYLADENINE GLYCOSYLASE I"/>
    <property type="match status" value="1"/>
</dbReference>
<dbReference type="PANTHER" id="PTHR30037">
    <property type="entry name" value="DNA-3-METHYLADENINE GLYCOSYLASE 1"/>
    <property type="match status" value="1"/>
</dbReference>
<keyword evidence="1" id="KW-0479">Metal-binding</keyword>
<gene>
    <name evidence="2" type="ORF">HY618_06980</name>
</gene>
<dbReference type="AlphaFoldDB" id="A0A933E9K3"/>
<dbReference type="Gene3D" id="1.10.340.30">
    <property type="entry name" value="Hypothetical protein, domain 2"/>
    <property type="match status" value="1"/>
</dbReference>
<dbReference type="SUPFAM" id="SSF48150">
    <property type="entry name" value="DNA-glycosylase"/>
    <property type="match status" value="1"/>
</dbReference>